<dbReference type="AlphaFoldDB" id="A0A1G7QDC0"/>
<dbReference type="STRING" id="659014.SAMN04487996_11412"/>
<dbReference type="SUPFAM" id="SSF56731">
    <property type="entry name" value="DNA primase core"/>
    <property type="match status" value="1"/>
</dbReference>
<sequence length="326" mass="37129">MERNGTTAGEKRKAMNAKQINQSYEIVALLAHHGFRPVSVKGDNYWYISMIRESESRASFKVDTRKNLWYDHALGVGGNLVDLACRLFQNLDVKEVMRLITDGFSSFHPQQTEVRLQPNVSSGLRITSEGILESDYLLRYLCSRGIPEEVARRYCFQVIYENSGHEYSAIGFRNRAGGMEIRSVNFKSCIAPKDVSYIDNSGNKLLVFEGFMDFLSYWMLPVFHISNANFLILNSTSQLKRAHEFLAATGSKYLFLDNDKAGFETAAYIKHNYPNVIDMAVMYAGCKDLNDFLTQNQHLNEQRLAIALVREKGPEAPENALRTFWG</sequence>
<reference evidence="2" key="1">
    <citation type="submission" date="2016-10" db="EMBL/GenBank/DDBJ databases">
        <authorList>
            <person name="Varghese N."/>
            <person name="Submissions S."/>
        </authorList>
    </citation>
    <scope>NUCLEOTIDE SEQUENCE [LARGE SCALE GENOMIC DNA]</scope>
    <source>
        <strain evidence="2">DSM 25329</strain>
    </source>
</reference>
<proteinExistence type="predicted"/>
<accession>A0A1G7QDC0</accession>
<evidence type="ECO:0000313" key="1">
    <source>
        <dbReference type="EMBL" id="SDF96541.1"/>
    </source>
</evidence>
<dbReference type="RefSeq" id="WP_090154752.1">
    <property type="nucleotide sequence ID" value="NZ_FNAN01000014.1"/>
</dbReference>
<dbReference type="OrthoDB" id="8536512at2"/>
<evidence type="ECO:0000313" key="2">
    <source>
        <dbReference type="Proteomes" id="UP000198748"/>
    </source>
</evidence>
<dbReference type="Gene3D" id="3.40.1360.10">
    <property type="match status" value="1"/>
</dbReference>
<dbReference type="InterPro" id="IPR036977">
    <property type="entry name" value="DNA_primase_Znf_CHC2"/>
</dbReference>
<dbReference type="EMBL" id="FNAN01000014">
    <property type="protein sequence ID" value="SDF96541.1"/>
    <property type="molecule type" value="Genomic_DNA"/>
</dbReference>
<dbReference type="Gene3D" id="3.90.580.10">
    <property type="entry name" value="Zinc finger, CHC2-type domain"/>
    <property type="match status" value="1"/>
</dbReference>
<dbReference type="GO" id="GO:0006260">
    <property type="term" value="P:DNA replication"/>
    <property type="evidence" value="ECO:0007669"/>
    <property type="project" value="InterPro"/>
</dbReference>
<protein>
    <submittedName>
        <fullName evidence="1">Toprim-like</fullName>
    </submittedName>
</protein>
<name>A0A1G7QDC0_9BACT</name>
<dbReference type="Proteomes" id="UP000198748">
    <property type="component" value="Unassembled WGS sequence"/>
</dbReference>
<dbReference type="SUPFAM" id="SSF57783">
    <property type="entry name" value="Zinc beta-ribbon"/>
    <property type="match status" value="1"/>
</dbReference>
<organism evidence="1 2">
    <name type="scientific">Dyadobacter soli</name>
    <dbReference type="NCBI Taxonomy" id="659014"/>
    <lineage>
        <taxon>Bacteria</taxon>
        <taxon>Pseudomonadati</taxon>
        <taxon>Bacteroidota</taxon>
        <taxon>Cytophagia</taxon>
        <taxon>Cytophagales</taxon>
        <taxon>Spirosomataceae</taxon>
        <taxon>Dyadobacter</taxon>
    </lineage>
</organism>
<dbReference type="GO" id="GO:0008270">
    <property type="term" value="F:zinc ion binding"/>
    <property type="evidence" value="ECO:0007669"/>
    <property type="project" value="InterPro"/>
</dbReference>
<keyword evidence="2" id="KW-1185">Reference proteome</keyword>
<dbReference type="GO" id="GO:0003677">
    <property type="term" value="F:DNA binding"/>
    <property type="evidence" value="ECO:0007669"/>
    <property type="project" value="InterPro"/>
</dbReference>
<gene>
    <name evidence="1" type="ORF">SAMN04487996_11412</name>
</gene>
<dbReference type="Pfam" id="PF13155">
    <property type="entry name" value="Toprim_2"/>
    <property type="match status" value="1"/>
</dbReference>